<dbReference type="CDD" id="cd00037">
    <property type="entry name" value="CLECT"/>
    <property type="match status" value="1"/>
</dbReference>
<evidence type="ECO:0000256" key="1">
    <source>
        <dbReference type="SAM" id="SignalP"/>
    </source>
</evidence>
<dbReference type="InterPro" id="IPR001304">
    <property type="entry name" value="C-type_lectin-like"/>
</dbReference>
<evidence type="ECO:0000313" key="4">
    <source>
        <dbReference type="Proteomes" id="UP000822152"/>
    </source>
</evidence>
<feature type="signal peptide" evidence="1">
    <location>
        <begin position="1"/>
        <end position="22"/>
    </location>
</feature>
<organism evidence="3 4">
    <name type="scientific">Blautia wexlerae</name>
    <dbReference type="NCBI Taxonomy" id="418240"/>
    <lineage>
        <taxon>Bacteria</taxon>
        <taxon>Bacillati</taxon>
        <taxon>Bacillota</taxon>
        <taxon>Clostridia</taxon>
        <taxon>Lachnospirales</taxon>
        <taxon>Lachnospiraceae</taxon>
        <taxon>Blautia</taxon>
    </lineage>
</organism>
<dbReference type="InterPro" id="IPR016187">
    <property type="entry name" value="CTDL_fold"/>
</dbReference>
<keyword evidence="1" id="KW-0732">Signal</keyword>
<comment type="caution">
    <text evidence="3">The sequence shown here is derived from an EMBL/GenBank/DDBJ whole genome shotgun (WGS) entry which is preliminary data.</text>
</comment>
<dbReference type="SMART" id="SM00034">
    <property type="entry name" value="CLECT"/>
    <property type="match status" value="1"/>
</dbReference>
<dbReference type="SUPFAM" id="SSF56436">
    <property type="entry name" value="C-type lectin-like"/>
    <property type="match status" value="1"/>
</dbReference>
<feature type="domain" description="C-type lectin" evidence="2">
    <location>
        <begin position="104"/>
        <end position="208"/>
    </location>
</feature>
<dbReference type="Proteomes" id="UP000822152">
    <property type="component" value="Unassembled WGS sequence"/>
</dbReference>
<dbReference type="InterPro" id="IPR050111">
    <property type="entry name" value="C-type_lectin/snaclec_domain"/>
</dbReference>
<dbReference type="PROSITE" id="PS50041">
    <property type="entry name" value="C_TYPE_LECTIN_2"/>
    <property type="match status" value="1"/>
</dbReference>
<dbReference type="InterPro" id="IPR016186">
    <property type="entry name" value="C-type_lectin-like/link_sf"/>
</dbReference>
<name>A0ABX2GKI6_9FIRM</name>
<dbReference type="PANTHER" id="PTHR22803">
    <property type="entry name" value="MANNOSE, PHOSPHOLIPASE, LECTIN RECEPTOR RELATED"/>
    <property type="match status" value="1"/>
</dbReference>
<sequence>MKKAVCLLITTAIICQPVWVVAEELTNQNKFVTDIGVDQEAEIEGYQNIDFEEALDIEFGSEDEESVKAFDDSALEIFSDGQDDETIETAESNGNNILSEALYYKGHYYAIFDLHSDWDEAKAYCESLGGYLATIESREENDVVFGYLRNRGYDSAYFGLTDEETEGSWKWVTGEKVDYTNWHLGEPSSANEHYAMFYYKFPDGTWNDGDFGNLTVGKDTTFICEWETKEDVNDFNISKAKISSIKKVYEYTGKSIKPVPKVILNNKQLVKNKDYKIIYKNNKNVGTATIIITGKGKYSGFKKIEFEIAVLKKDIEKSAVSFANIFAEKAQSHEDITIPNAKEQLENLGNQLTITGYSGEVPDEVLEAFATAVLNTIKDSNIDKYETNQNKLANQIYKQIKGGLKSGSKQITLKNGSKYTVNYNIFAQSFGGVGAQVSWADVKWKDTANRSYTVHITANSKNENMKKALASYCAVLAQLNNDIWKGFLTKYVTDGWKLARLNSIKELDDKTVSKFFDRSERLILVICGDQKAKKEFANDAGKTLKEKLLKMSKTQFQDLIKKNVPDGDKLVKAAGQYKKVINKYNDYEKKFNKWNKTKKDSDLTKCENAYQKCQDLLDALNDSLNMVS</sequence>
<evidence type="ECO:0000259" key="2">
    <source>
        <dbReference type="PROSITE" id="PS50041"/>
    </source>
</evidence>
<protein>
    <submittedName>
        <fullName evidence="3">C-type lectin domain-containing protein</fullName>
    </submittedName>
</protein>
<reference evidence="3 4" key="1">
    <citation type="journal article" date="2020" name="Cell Host Microbe">
        <title>Functional and Genomic Variation between Human-Derived Isolates of Lachnospiraceae Reveals Inter- and Intra-Species Diversity.</title>
        <authorList>
            <person name="Sorbara M.T."/>
            <person name="Littmann E.R."/>
            <person name="Fontana E."/>
            <person name="Moody T.U."/>
            <person name="Kohout C.E."/>
            <person name="Gjonbalaj M."/>
            <person name="Eaton V."/>
            <person name="Seok R."/>
            <person name="Leiner I.M."/>
            <person name="Pamer E.G."/>
        </authorList>
    </citation>
    <scope>NUCLEOTIDE SEQUENCE [LARGE SCALE GENOMIC DNA]</scope>
    <source>
        <strain evidence="3 4">MSK.20.11</strain>
    </source>
</reference>
<dbReference type="EMBL" id="JAAIPF010000004">
    <property type="protein sequence ID" value="NSF72857.1"/>
    <property type="molecule type" value="Genomic_DNA"/>
</dbReference>
<evidence type="ECO:0000313" key="3">
    <source>
        <dbReference type="EMBL" id="NSF72857.1"/>
    </source>
</evidence>
<keyword evidence="4" id="KW-1185">Reference proteome</keyword>
<feature type="chain" id="PRO_5045775536" evidence="1">
    <location>
        <begin position="23"/>
        <end position="628"/>
    </location>
</feature>
<dbReference type="Gene3D" id="3.10.100.10">
    <property type="entry name" value="Mannose-Binding Protein A, subunit A"/>
    <property type="match status" value="1"/>
</dbReference>
<accession>A0ABX2GKI6</accession>
<proteinExistence type="predicted"/>
<gene>
    <name evidence="3" type="ORF">G4952_03270</name>
</gene>
<dbReference type="Pfam" id="PF00059">
    <property type="entry name" value="Lectin_C"/>
    <property type="match status" value="1"/>
</dbReference>
<dbReference type="RefSeq" id="WP_173742597.1">
    <property type="nucleotide sequence ID" value="NZ_JAAIPF010000004.1"/>
</dbReference>